<reference evidence="9" key="1">
    <citation type="journal article" date="2023" name="Commun. Biol.">
        <title>Genome analysis of Parmales, the sister group of diatoms, reveals the evolutionary specialization of diatoms from phago-mixotrophs to photoautotrophs.</title>
        <authorList>
            <person name="Ban H."/>
            <person name="Sato S."/>
            <person name="Yoshikawa S."/>
            <person name="Yamada K."/>
            <person name="Nakamura Y."/>
            <person name="Ichinomiya M."/>
            <person name="Sato N."/>
            <person name="Blanc-Mathieu R."/>
            <person name="Endo H."/>
            <person name="Kuwata A."/>
            <person name="Ogata H."/>
        </authorList>
    </citation>
    <scope>NUCLEOTIDE SEQUENCE [LARGE SCALE GENOMIC DNA]</scope>
    <source>
        <strain evidence="9">NIES 3701</strain>
    </source>
</reference>
<feature type="compositionally biased region" description="Polar residues" evidence="5">
    <location>
        <begin position="152"/>
        <end position="162"/>
    </location>
</feature>
<dbReference type="CDD" id="cd06661">
    <property type="entry name" value="GGCT_like"/>
    <property type="match status" value="1"/>
</dbReference>
<feature type="coiled-coil region" evidence="4">
    <location>
        <begin position="199"/>
        <end position="233"/>
    </location>
</feature>
<evidence type="ECO:0000256" key="4">
    <source>
        <dbReference type="SAM" id="Coils"/>
    </source>
</evidence>
<evidence type="ECO:0000256" key="2">
    <source>
        <dbReference type="PIRSR" id="PIRSR639126-1"/>
    </source>
</evidence>
<name>A0A9W7F2K3_9STRA</name>
<organism evidence="8 9">
    <name type="scientific">Triparma strigata</name>
    <dbReference type="NCBI Taxonomy" id="1606541"/>
    <lineage>
        <taxon>Eukaryota</taxon>
        <taxon>Sar</taxon>
        <taxon>Stramenopiles</taxon>
        <taxon>Ochrophyta</taxon>
        <taxon>Bolidophyceae</taxon>
        <taxon>Parmales</taxon>
        <taxon>Triparmaceae</taxon>
        <taxon>Triparma</taxon>
    </lineage>
</organism>
<dbReference type="InterPro" id="IPR039126">
    <property type="entry name" value="GGACT"/>
</dbReference>
<dbReference type="InterPro" id="IPR036568">
    <property type="entry name" value="GGCT-like_sf"/>
</dbReference>
<feature type="region of interest" description="Disordered" evidence="5">
    <location>
        <begin position="152"/>
        <end position="177"/>
    </location>
</feature>
<comment type="caution">
    <text evidence="8">The sequence shown here is derived from an EMBL/GenBank/DDBJ whole genome shotgun (WGS) entry which is preliminary data.</text>
</comment>
<evidence type="ECO:0000256" key="6">
    <source>
        <dbReference type="SAM" id="SignalP"/>
    </source>
</evidence>
<proteinExistence type="inferred from homology"/>
<dbReference type="GO" id="GO:0005829">
    <property type="term" value="C:cytosol"/>
    <property type="evidence" value="ECO:0007669"/>
    <property type="project" value="TreeGrafter"/>
</dbReference>
<evidence type="ECO:0000256" key="1">
    <source>
        <dbReference type="ARBA" id="ARBA00008861"/>
    </source>
</evidence>
<dbReference type="InterPro" id="IPR013024">
    <property type="entry name" value="GGCT-like"/>
</dbReference>
<evidence type="ECO:0000313" key="9">
    <source>
        <dbReference type="Proteomes" id="UP001165085"/>
    </source>
</evidence>
<dbReference type="PANTHER" id="PTHR12510:SF4">
    <property type="entry name" value="GAMMA-GLUTAMYLAMINECYCLOTRANSFERASE"/>
    <property type="match status" value="1"/>
</dbReference>
<dbReference type="Pfam" id="PF06094">
    <property type="entry name" value="GGACT"/>
    <property type="match status" value="1"/>
</dbReference>
<dbReference type="InterPro" id="IPR009288">
    <property type="entry name" value="AIG2-like_dom"/>
</dbReference>
<accession>A0A9W7F2K3</accession>
<dbReference type="GO" id="GO:0061929">
    <property type="term" value="F:gamma-glutamylaminecyclotransferase activity"/>
    <property type="evidence" value="ECO:0007669"/>
    <property type="project" value="InterPro"/>
</dbReference>
<comment type="similarity">
    <text evidence="1 3">Belongs to the gamma-glutamylcyclotransferase family.</text>
</comment>
<evidence type="ECO:0000256" key="5">
    <source>
        <dbReference type="SAM" id="MobiDB-lite"/>
    </source>
</evidence>
<feature type="active site" description="Proton acceptor" evidence="2">
    <location>
        <position position="316"/>
    </location>
</feature>
<dbReference type="AlphaFoldDB" id="A0A9W7F2K3"/>
<dbReference type="Gene3D" id="3.10.490.10">
    <property type="entry name" value="Gamma-glutamyl cyclotransferase-like"/>
    <property type="match status" value="1"/>
</dbReference>
<dbReference type="OrthoDB" id="113620at2759"/>
<gene>
    <name evidence="8" type="ORF">TrST_g11741</name>
</gene>
<keyword evidence="4" id="KW-0175">Coiled coil</keyword>
<feature type="domain" description="Gamma-glutamylcyclotransferase AIG2-like" evidence="7">
    <location>
        <begin position="233"/>
        <end position="348"/>
    </location>
</feature>
<dbReference type="SUPFAM" id="SSF110857">
    <property type="entry name" value="Gamma-glutamyl cyclotransferase-like"/>
    <property type="match status" value="1"/>
</dbReference>
<dbReference type="EMBL" id="BRXY01000578">
    <property type="protein sequence ID" value="GMI01300.1"/>
    <property type="molecule type" value="Genomic_DNA"/>
</dbReference>
<dbReference type="Proteomes" id="UP001165085">
    <property type="component" value="Unassembled WGS sequence"/>
</dbReference>
<evidence type="ECO:0000259" key="7">
    <source>
        <dbReference type="Pfam" id="PF06094"/>
    </source>
</evidence>
<protein>
    <recommendedName>
        <fullName evidence="3">Gamma-glutamylcyclotransferase family protein</fullName>
    </recommendedName>
</protein>
<evidence type="ECO:0000313" key="8">
    <source>
        <dbReference type="EMBL" id="GMI01300.1"/>
    </source>
</evidence>
<sequence length="381" mass="41679">MSAMAPSPLLQTLLRWTLVTSTGPLLLTHSASSLSYGLPTNLLPSKTPYLTLFPSLRDGAETYDSGVGSGAKDLRLTFCANGRNVEFYSGDQYVQTMKGDSSGGKAGEYTYTLQVKRPVWPIMAKILSTPKVRDDLGHLSKVEASVTSLSMSIDESHSSSPRAKSGDGGQLNSNPFSEVLEGSSDAAALPSPAIMMQAAASVNTTIQRLEGRIAFLEDEVKRLKEREEEKELIFVYGTLKRGFHNYNVYLSENAAYSGSATFVSCGKTKERFTMTIGNNGIPFMCPPAPDPALSGQVSGELFLVNAEKRTHLDYLESIFVEGDWYTAKSLEIFNEDTGKIVRAKSYVAVGDRGFREGLDRGHFDSYPIEIHEAEYVAKEDR</sequence>
<feature type="signal peptide" evidence="6">
    <location>
        <begin position="1"/>
        <end position="21"/>
    </location>
</feature>
<keyword evidence="6" id="KW-0732">Signal</keyword>
<dbReference type="PANTHER" id="PTHR12510">
    <property type="entry name" value="TROPONIN C-AKIN-1 PROTEIN"/>
    <property type="match status" value="1"/>
</dbReference>
<evidence type="ECO:0000256" key="3">
    <source>
        <dbReference type="RuleBase" id="RU367036"/>
    </source>
</evidence>
<keyword evidence="9" id="KW-1185">Reference proteome</keyword>
<feature type="chain" id="PRO_5040797387" description="Gamma-glutamylcyclotransferase family protein" evidence="6">
    <location>
        <begin position="22"/>
        <end position="381"/>
    </location>
</feature>